<evidence type="ECO:0000256" key="1">
    <source>
        <dbReference type="SAM" id="MobiDB-lite"/>
    </source>
</evidence>
<gene>
    <name evidence="2" type="ORF">ASPSYDRAFT_47431</name>
</gene>
<evidence type="ECO:0000313" key="3">
    <source>
        <dbReference type="Proteomes" id="UP000184356"/>
    </source>
</evidence>
<dbReference type="VEuPathDB" id="FungiDB:ASPSYDRAFT_47431"/>
<reference evidence="3" key="1">
    <citation type="journal article" date="2017" name="Genome Biol.">
        <title>Comparative genomics reveals high biological diversity and specific adaptations in the industrially and medically important fungal genus Aspergillus.</title>
        <authorList>
            <person name="de Vries R.P."/>
            <person name="Riley R."/>
            <person name="Wiebenga A."/>
            <person name="Aguilar-Osorio G."/>
            <person name="Amillis S."/>
            <person name="Uchima C.A."/>
            <person name="Anderluh G."/>
            <person name="Asadollahi M."/>
            <person name="Askin M."/>
            <person name="Barry K."/>
            <person name="Battaglia E."/>
            <person name="Bayram O."/>
            <person name="Benocci T."/>
            <person name="Braus-Stromeyer S.A."/>
            <person name="Caldana C."/>
            <person name="Canovas D."/>
            <person name="Cerqueira G.C."/>
            <person name="Chen F."/>
            <person name="Chen W."/>
            <person name="Choi C."/>
            <person name="Clum A."/>
            <person name="Dos Santos R.A."/>
            <person name="Damasio A.R."/>
            <person name="Diallinas G."/>
            <person name="Emri T."/>
            <person name="Fekete E."/>
            <person name="Flipphi M."/>
            <person name="Freyberg S."/>
            <person name="Gallo A."/>
            <person name="Gournas C."/>
            <person name="Habgood R."/>
            <person name="Hainaut M."/>
            <person name="Harispe M.L."/>
            <person name="Henrissat B."/>
            <person name="Hilden K.S."/>
            <person name="Hope R."/>
            <person name="Hossain A."/>
            <person name="Karabika E."/>
            <person name="Karaffa L."/>
            <person name="Karanyi Z."/>
            <person name="Krasevec N."/>
            <person name="Kuo A."/>
            <person name="Kusch H."/>
            <person name="LaButti K."/>
            <person name="Lagendijk E.L."/>
            <person name="Lapidus A."/>
            <person name="Levasseur A."/>
            <person name="Lindquist E."/>
            <person name="Lipzen A."/>
            <person name="Logrieco A.F."/>
            <person name="MacCabe A."/>
            <person name="Maekelae M.R."/>
            <person name="Malavazi I."/>
            <person name="Melin P."/>
            <person name="Meyer V."/>
            <person name="Mielnichuk N."/>
            <person name="Miskei M."/>
            <person name="Molnar A.P."/>
            <person name="Mule G."/>
            <person name="Ngan C.Y."/>
            <person name="Orejas M."/>
            <person name="Orosz E."/>
            <person name="Ouedraogo J.P."/>
            <person name="Overkamp K.M."/>
            <person name="Park H.-S."/>
            <person name="Perrone G."/>
            <person name="Piumi F."/>
            <person name="Punt P.J."/>
            <person name="Ram A.F."/>
            <person name="Ramon A."/>
            <person name="Rauscher S."/>
            <person name="Record E."/>
            <person name="Riano-Pachon D.M."/>
            <person name="Robert V."/>
            <person name="Roehrig J."/>
            <person name="Ruller R."/>
            <person name="Salamov A."/>
            <person name="Salih N.S."/>
            <person name="Samson R.A."/>
            <person name="Sandor E."/>
            <person name="Sanguinetti M."/>
            <person name="Schuetze T."/>
            <person name="Sepcic K."/>
            <person name="Shelest E."/>
            <person name="Sherlock G."/>
            <person name="Sophianopoulou V."/>
            <person name="Squina F.M."/>
            <person name="Sun H."/>
            <person name="Susca A."/>
            <person name="Todd R.B."/>
            <person name="Tsang A."/>
            <person name="Unkles S.E."/>
            <person name="van de Wiele N."/>
            <person name="van Rossen-Uffink D."/>
            <person name="Oliveira J.V."/>
            <person name="Vesth T.C."/>
            <person name="Visser J."/>
            <person name="Yu J.-H."/>
            <person name="Zhou M."/>
            <person name="Andersen M.R."/>
            <person name="Archer D.B."/>
            <person name="Baker S.E."/>
            <person name="Benoit I."/>
            <person name="Brakhage A.A."/>
            <person name="Braus G.H."/>
            <person name="Fischer R."/>
            <person name="Frisvad J.C."/>
            <person name="Goldman G.H."/>
            <person name="Houbraken J."/>
            <person name="Oakley B."/>
            <person name="Pocsi I."/>
            <person name="Scazzocchio C."/>
            <person name="Seiboth B."/>
            <person name="vanKuyk P.A."/>
            <person name="Wortman J."/>
            <person name="Dyer P.S."/>
            <person name="Grigoriev I.V."/>
        </authorList>
    </citation>
    <scope>NUCLEOTIDE SEQUENCE [LARGE SCALE GENOMIC DNA]</scope>
    <source>
        <strain evidence="3">CBS 593.65</strain>
    </source>
</reference>
<keyword evidence="3" id="KW-1185">Reference proteome</keyword>
<dbReference type="EMBL" id="KV878589">
    <property type="protein sequence ID" value="OJJ57139.1"/>
    <property type="molecule type" value="Genomic_DNA"/>
</dbReference>
<feature type="compositionally biased region" description="Polar residues" evidence="1">
    <location>
        <begin position="30"/>
        <end position="84"/>
    </location>
</feature>
<dbReference type="GeneID" id="63763500"/>
<feature type="region of interest" description="Disordered" evidence="1">
    <location>
        <begin position="15"/>
        <end position="91"/>
    </location>
</feature>
<proteinExistence type="predicted"/>
<dbReference type="AlphaFoldDB" id="A0A1L9TCI3"/>
<sequence length="91" mass="9292">MPPFSPALTVHCLPFTNAMEQPGPDDSAHPPNTSSTEQGQFTPSGSQSTNGSAFPPNQQDSGSTSQALSPNSQGSVQTTDSSSASPPPKHP</sequence>
<evidence type="ECO:0000313" key="2">
    <source>
        <dbReference type="EMBL" id="OJJ57139.1"/>
    </source>
</evidence>
<name>A0A1L9TCI3_9EURO</name>
<dbReference type="Proteomes" id="UP000184356">
    <property type="component" value="Unassembled WGS sequence"/>
</dbReference>
<protein>
    <submittedName>
        <fullName evidence="2">Uncharacterized protein</fullName>
    </submittedName>
</protein>
<accession>A0A1L9TCI3</accession>
<dbReference type="RefSeq" id="XP_040700945.1">
    <property type="nucleotide sequence ID" value="XM_040847427.1"/>
</dbReference>
<organism evidence="2 3">
    <name type="scientific">Aspergillus sydowii CBS 593.65</name>
    <dbReference type="NCBI Taxonomy" id="1036612"/>
    <lineage>
        <taxon>Eukaryota</taxon>
        <taxon>Fungi</taxon>
        <taxon>Dikarya</taxon>
        <taxon>Ascomycota</taxon>
        <taxon>Pezizomycotina</taxon>
        <taxon>Eurotiomycetes</taxon>
        <taxon>Eurotiomycetidae</taxon>
        <taxon>Eurotiales</taxon>
        <taxon>Aspergillaceae</taxon>
        <taxon>Aspergillus</taxon>
        <taxon>Aspergillus subgen. Nidulantes</taxon>
    </lineage>
</organism>